<dbReference type="PIRSF" id="PIRSF016262">
    <property type="entry name" value="LPLase"/>
    <property type="match status" value="1"/>
</dbReference>
<name>A0A3B1DNY8_9ZZZZ</name>
<organism evidence="6">
    <name type="scientific">hydrothermal vent metagenome</name>
    <dbReference type="NCBI Taxonomy" id="652676"/>
    <lineage>
        <taxon>unclassified sequences</taxon>
        <taxon>metagenomes</taxon>
        <taxon>ecological metagenomes</taxon>
    </lineage>
</organism>
<dbReference type="GO" id="GO:0009249">
    <property type="term" value="P:protein lipoylation"/>
    <property type="evidence" value="ECO:0007669"/>
    <property type="project" value="InterPro"/>
</dbReference>
<dbReference type="PANTHER" id="PTHR10993">
    <property type="entry name" value="OCTANOYLTRANSFERASE"/>
    <property type="match status" value="1"/>
</dbReference>
<dbReference type="EMBL" id="UOGL01000073">
    <property type="protein sequence ID" value="VAX36680.1"/>
    <property type="molecule type" value="Genomic_DNA"/>
</dbReference>
<sequence>MKSLSPTTSIERWQSDALEVHLLGLVDFDAALFLQKRLQYEISGRNDLQGCLLVCEHPPLMTIGREGTEADILVEKELLDVCEVDVRRINRGGGAVIHAPGQLAVYPVLPLDRLGIGLAEYRHLLRNSITAMCNELQIPVFFDCDEAGMLCRCGEFAQIGVAVKSWTTYHGFFINVACDLELQQFVQPNSSAKKMTSLSAQLAKPVSMSQVRESIIRNLAHQLKYDNYHLYTSHPLLKRTKKKIVSSLT</sequence>
<evidence type="ECO:0000256" key="4">
    <source>
        <dbReference type="ARBA" id="ARBA00023315"/>
    </source>
</evidence>
<dbReference type="PROSITE" id="PS51733">
    <property type="entry name" value="BPL_LPL_CATALYTIC"/>
    <property type="match status" value="1"/>
</dbReference>
<evidence type="ECO:0000256" key="2">
    <source>
        <dbReference type="ARBA" id="ARBA00012334"/>
    </source>
</evidence>
<evidence type="ECO:0000256" key="3">
    <source>
        <dbReference type="ARBA" id="ARBA00022679"/>
    </source>
</evidence>
<dbReference type="InterPro" id="IPR000544">
    <property type="entry name" value="Octanoyltransferase"/>
</dbReference>
<dbReference type="EC" id="2.3.1.181" evidence="2"/>
<comment type="pathway">
    <text evidence="1">Protein modification; protein lipoylation via endogenous pathway; protein N(6)-(lipoyl)lysine from octanoyl-[acyl-carrier-protein]: step 1/2.</text>
</comment>
<dbReference type="GO" id="GO:0033819">
    <property type="term" value="F:lipoyl(octanoyl) transferase activity"/>
    <property type="evidence" value="ECO:0007669"/>
    <property type="project" value="UniProtKB-EC"/>
</dbReference>
<keyword evidence="3 6" id="KW-0808">Transferase</keyword>
<keyword evidence="4" id="KW-0012">Acyltransferase</keyword>
<dbReference type="PANTHER" id="PTHR10993:SF7">
    <property type="entry name" value="LIPOYLTRANSFERASE 2, MITOCHONDRIAL-RELATED"/>
    <property type="match status" value="1"/>
</dbReference>
<gene>
    <name evidence="6" type="ORF">MNBD_PLANCTO02-113</name>
</gene>
<protein>
    <recommendedName>
        <fullName evidence="2">lipoyl(octanoyl) transferase</fullName>
        <ecNumber evidence="2">2.3.1.181</ecNumber>
    </recommendedName>
</protein>
<dbReference type="AlphaFoldDB" id="A0A3B1DNY8"/>
<dbReference type="Gene3D" id="3.30.930.10">
    <property type="entry name" value="Bira Bifunctional Protein, Domain 2"/>
    <property type="match status" value="1"/>
</dbReference>
<reference evidence="6" key="1">
    <citation type="submission" date="2018-06" db="EMBL/GenBank/DDBJ databases">
        <authorList>
            <person name="Zhirakovskaya E."/>
        </authorList>
    </citation>
    <scope>NUCLEOTIDE SEQUENCE</scope>
</reference>
<dbReference type="InterPro" id="IPR045864">
    <property type="entry name" value="aa-tRNA-synth_II/BPL/LPL"/>
</dbReference>
<evidence type="ECO:0000313" key="6">
    <source>
        <dbReference type="EMBL" id="VAX36680.1"/>
    </source>
</evidence>
<feature type="domain" description="BPL/LPL catalytic" evidence="5">
    <location>
        <begin position="46"/>
        <end position="227"/>
    </location>
</feature>
<dbReference type="SUPFAM" id="SSF55681">
    <property type="entry name" value="Class II aaRS and biotin synthetases"/>
    <property type="match status" value="1"/>
</dbReference>
<dbReference type="InterPro" id="IPR004143">
    <property type="entry name" value="BPL_LPL_catalytic"/>
</dbReference>
<evidence type="ECO:0000259" key="5">
    <source>
        <dbReference type="PROSITE" id="PS51733"/>
    </source>
</evidence>
<evidence type="ECO:0000256" key="1">
    <source>
        <dbReference type="ARBA" id="ARBA00004821"/>
    </source>
</evidence>
<dbReference type="Pfam" id="PF21948">
    <property type="entry name" value="LplA-B_cat"/>
    <property type="match status" value="1"/>
</dbReference>
<proteinExistence type="predicted"/>
<dbReference type="UniPathway" id="UPA00538">
    <property type="reaction ID" value="UER00592"/>
</dbReference>
<accession>A0A3B1DNY8</accession>